<comment type="caution">
    <text evidence="14">The sequence shown here is derived from an EMBL/GenBank/DDBJ whole genome shotgun (WGS) entry which is preliminary data.</text>
</comment>
<evidence type="ECO:0000256" key="6">
    <source>
        <dbReference type="ARBA" id="ARBA00023158"/>
    </source>
</evidence>
<dbReference type="GO" id="GO:0031380">
    <property type="term" value="C:nuclear RNA-directed RNA polymerase complex"/>
    <property type="evidence" value="ECO:0007669"/>
    <property type="project" value="TreeGrafter"/>
</dbReference>
<evidence type="ECO:0000259" key="11">
    <source>
        <dbReference type="Pfam" id="PF26249"/>
    </source>
</evidence>
<evidence type="ECO:0000256" key="2">
    <source>
        <dbReference type="ARBA" id="ARBA00022484"/>
    </source>
</evidence>
<dbReference type="EMBL" id="JBCNJP010000025">
    <property type="protein sequence ID" value="KAK9055021.1"/>
    <property type="molecule type" value="Genomic_DNA"/>
</dbReference>
<evidence type="ECO:0000256" key="1">
    <source>
        <dbReference type="ARBA" id="ARBA00005762"/>
    </source>
</evidence>
<feature type="domain" description="RDRP helical" evidence="12">
    <location>
        <begin position="209"/>
        <end position="271"/>
    </location>
</feature>
<dbReference type="InterPro" id="IPR057596">
    <property type="entry name" value="RDRP_core"/>
</dbReference>
<reference evidence="14 15" key="1">
    <citation type="submission" date="2024-04" db="EMBL/GenBank/DDBJ databases">
        <title>The reference genome of an endangered Asteraceae, Deinandra increscens subsp. villosa, native to the Central Coast of California.</title>
        <authorList>
            <person name="Guilliams M."/>
            <person name="Hasenstab-Lehman K."/>
            <person name="Meyer R."/>
            <person name="Mcevoy S."/>
        </authorList>
    </citation>
    <scope>NUCLEOTIDE SEQUENCE [LARGE SCALE GENOMIC DNA]</scope>
    <source>
        <tissue evidence="14">Leaf</tissue>
    </source>
</reference>
<keyword evidence="3 9" id="KW-0808">Transferase</keyword>
<keyword evidence="6 9" id="KW-0943">RNA-mediated gene silencing</keyword>
<feature type="domain" description="RDRP core" evidence="10">
    <location>
        <begin position="294"/>
        <end position="905"/>
    </location>
</feature>
<keyword evidence="4 9" id="KW-0548">Nucleotidyltransferase</keyword>
<name>A0AAP0GMT0_9ASTR</name>
<dbReference type="Proteomes" id="UP001408789">
    <property type="component" value="Unassembled WGS sequence"/>
</dbReference>
<dbReference type="InterPro" id="IPR007855">
    <property type="entry name" value="RDRP"/>
</dbReference>
<evidence type="ECO:0000313" key="14">
    <source>
        <dbReference type="EMBL" id="KAK9055021.1"/>
    </source>
</evidence>
<dbReference type="InterPro" id="IPR058751">
    <property type="entry name" value="RDRP_helical"/>
</dbReference>
<evidence type="ECO:0000256" key="5">
    <source>
        <dbReference type="ARBA" id="ARBA00022884"/>
    </source>
</evidence>
<gene>
    <name evidence="14" type="ORF">SSX86_026100</name>
</gene>
<dbReference type="EC" id="2.7.7.48" evidence="9"/>
<comment type="similarity">
    <text evidence="1 9">Belongs to the RdRP family.</text>
</comment>
<comment type="catalytic activity">
    <reaction evidence="7 9">
        <text>RNA(n) + a ribonucleoside 5'-triphosphate = RNA(n+1) + diphosphate</text>
        <dbReference type="Rhea" id="RHEA:21248"/>
        <dbReference type="Rhea" id="RHEA-COMP:14527"/>
        <dbReference type="Rhea" id="RHEA-COMP:17342"/>
        <dbReference type="ChEBI" id="CHEBI:33019"/>
        <dbReference type="ChEBI" id="CHEBI:61557"/>
        <dbReference type="ChEBI" id="CHEBI:140395"/>
        <dbReference type="EC" id="2.7.7.48"/>
    </reaction>
</comment>
<dbReference type="PANTHER" id="PTHR23079:SF55">
    <property type="entry name" value="RNA-DIRECTED RNA POLYMERASE"/>
    <property type="match status" value="1"/>
</dbReference>
<keyword evidence="5 9" id="KW-0694">RNA-binding</keyword>
<protein>
    <recommendedName>
        <fullName evidence="9">RNA-dependent RNA polymerase</fullName>
        <ecNumber evidence="9">2.7.7.48</ecNumber>
    </recommendedName>
</protein>
<evidence type="ECO:0000259" key="12">
    <source>
        <dbReference type="Pfam" id="PF26252"/>
    </source>
</evidence>
<feature type="domain" description="RDRP3-5 N-terminal" evidence="11">
    <location>
        <begin position="7"/>
        <end position="73"/>
    </location>
</feature>
<dbReference type="AlphaFoldDB" id="A0AAP0GMT0"/>
<feature type="domain" description="RDRP C-terminal head" evidence="13">
    <location>
        <begin position="956"/>
        <end position="1040"/>
    </location>
</feature>
<dbReference type="GO" id="GO:0003723">
    <property type="term" value="F:RNA binding"/>
    <property type="evidence" value="ECO:0007669"/>
    <property type="project" value="UniProtKB-KW"/>
</dbReference>
<evidence type="ECO:0000256" key="8">
    <source>
        <dbReference type="ARBA" id="ARBA00093763"/>
    </source>
</evidence>
<dbReference type="GO" id="GO:0030422">
    <property type="term" value="P:siRNA processing"/>
    <property type="evidence" value="ECO:0007669"/>
    <property type="project" value="TreeGrafter"/>
</dbReference>
<dbReference type="GO" id="GO:0003968">
    <property type="term" value="F:RNA-directed RNA polymerase activity"/>
    <property type="evidence" value="ECO:0007669"/>
    <property type="project" value="UniProtKB-KW"/>
</dbReference>
<sequence length="1053" mass="119138">MDGEVEVPLPFSVNRLIEEICVQKLLPLPDAGARKSLSKIGEDSAIDVLKRISSSSTRIYNFSRFIVYMVNKFGSVADSSSSNGEAESIRLSSYYPSSPSSSSVCSTPQKSALYESQTLEEFIDSPCPVITRYYAPTNISDSGLSCSSLKDAVPAYEPMDQNFFGSLSASYCGSPVQKRLFSPSGSPTPTPTPTPTPNYKIRQQSLILAELEFRKLFMVYSYVGRNKLEDVVSEQDAIEIKSMKSSRMFVFEDWMWSHFGSRYCQLSDRIKCINWDSGKTHVYTCFVSCNGDYQFKGPSLDTKRTHLQRAIGDENVLIVKFAEAADMLTYRNYETIAEAGILVGLSRYHFFVFKDGGKERQRKGKEDKKRGSPIKCYFVKRESIAPWVDSDTFLMNYKTIQDVRCLFMHVHTVPTLSKYMARLSLILSTTIKLQVDLASVSIEEIRDIPCIDENGDVVRDDDGEPLIQTDGTGFISEDLAVLVPNDFQDAKYMKDKNYEVRINFPFAPLLIQCRLYKEGFAVKGTLLVNKKLKPRTIVVRPSMIKVRKDPRLSDTKSFNSLEIVSVSHKPKAAKLSKNLIALLSVGGVPKEYFLDLLAKTLTDVQTVCFDPRAAFRIANRNQHIDDSGLCIEMFGALIPLNEPFFQQRLSILAKEDRKGLGEGKIPLTESFYLIGTTDPTETLNSDEVCIILENGQISGKVLVYRNPGVHFGDIHVLNARYVKELEEYIGNAKFGIFFSTKGRRSIADEIAGGDFDGDLYWVSRNPQLLNHFKPSEPWTQIYSTPNASSKRPSDLSSEELESELFRLLFSTKTHSSAAGTAADSWSVLMDKYLTLQDDDGDDGEKNSIKKKMLHLIDLYYDALDAPRTGKKVVIPNNLKATNFPHYMDRKPKYHSTSILGIIYDEFQKCKNEKLPVQEIWKLPYFDTNIPDSCMNMWKARYQTYKQEMRDALIHNDQSQNNAANSVITKYKQMLYEASDYKESTRNIEDVHYEALAIYHVAYDYAKSRNDVAKCGFAWKVAGSALCAYHRKVHCKKTGEREITFVSSAFDGIF</sequence>
<dbReference type="Pfam" id="PF26252">
    <property type="entry name" value="RdRP_helical"/>
    <property type="match status" value="1"/>
</dbReference>
<evidence type="ECO:0000259" key="13">
    <source>
        <dbReference type="Pfam" id="PF26253"/>
    </source>
</evidence>
<evidence type="ECO:0000256" key="3">
    <source>
        <dbReference type="ARBA" id="ARBA00022679"/>
    </source>
</evidence>
<evidence type="ECO:0000259" key="10">
    <source>
        <dbReference type="Pfam" id="PF05183"/>
    </source>
</evidence>
<dbReference type="PANTHER" id="PTHR23079">
    <property type="entry name" value="RNA-DEPENDENT RNA POLYMERASE"/>
    <property type="match status" value="1"/>
</dbReference>
<keyword evidence="2 9" id="KW-0696">RNA-directed RNA polymerase</keyword>
<organism evidence="14 15">
    <name type="scientific">Deinandra increscens subsp. villosa</name>
    <dbReference type="NCBI Taxonomy" id="3103831"/>
    <lineage>
        <taxon>Eukaryota</taxon>
        <taxon>Viridiplantae</taxon>
        <taxon>Streptophyta</taxon>
        <taxon>Embryophyta</taxon>
        <taxon>Tracheophyta</taxon>
        <taxon>Spermatophyta</taxon>
        <taxon>Magnoliopsida</taxon>
        <taxon>eudicotyledons</taxon>
        <taxon>Gunneridae</taxon>
        <taxon>Pentapetalae</taxon>
        <taxon>asterids</taxon>
        <taxon>campanulids</taxon>
        <taxon>Asterales</taxon>
        <taxon>Asteraceae</taxon>
        <taxon>Asteroideae</taxon>
        <taxon>Heliantheae alliance</taxon>
        <taxon>Madieae</taxon>
        <taxon>Madiinae</taxon>
        <taxon>Deinandra</taxon>
    </lineage>
</organism>
<comment type="function">
    <text evidence="8 9">Probably involved in the RNA silencing pathway and required for the generation of small interfering RNAs (siRNAs).</text>
</comment>
<accession>A0AAP0GMT0</accession>
<evidence type="ECO:0000256" key="9">
    <source>
        <dbReference type="RuleBase" id="RU363098"/>
    </source>
</evidence>
<dbReference type="InterPro" id="IPR058697">
    <property type="entry name" value="RDRP3-5_N"/>
</dbReference>
<dbReference type="Pfam" id="PF05183">
    <property type="entry name" value="RdRP"/>
    <property type="match status" value="1"/>
</dbReference>
<dbReference type="Pfam" id="PF26253">
    <property type="entry name" value="RdRP_head"/>
    <property type="match status" value="1"/>
</dbReference>
<dbReference type="Pfam" id="PF26249">
    <property type="entry name" value="4HB_RdRP3_N"/>
    <property type="match status" value="1"/>
</dbReference>
<keyword evidence="15" id="KW-1185">Reference proteome</keyword>
<evidence type="ECO:0000256" key="4">
    <source>
        <dbReference type="ARBA" id="ARBA00022695"/>
    </source>
</evidence>
<proteinExistence type="inferred from homology"/>
<dbReference type="InterPro" id="IPR058752">
    <property type="entry name" value="RDRP_C_head"/>
</dbReference>
<evidence type="ECO:0000313" key="15">
    <source>
        <dbReference type="Proteomes" id="UP001408789"/>
    </source>
</evidence>
<evidence type="ECO:0000256" key="7">
    <source>
        <dbReference type="ARBA" id="ARBA00048744"/>
    </source>
</evidence>